<protein>
    <submittedName>
        <fullName evidence="1">Uncharacterized protein</fullName>
    </submittedName>
</protein>
<feature type="non-terminal residue" evidence="1">
    <location>
        <position position="1"/>
    </location>
</feature>
<evidence type="ECO:0000313" key="2">
    <source>
        <dbReference type="Proteomes" id="UP000595437"/>
    </source>
</evidence>
<sequence length="57" mass="6463">QVSVIASKDCKNYIKEKMQPIFGYGGNPIEVMGTKTLRIQIKDLGTFQWKFLVVSRG</sequence>
<organism evidence="1 2">
    <name type="scientific">Caligus rogercresseyi</name>
    <name type="common">Sea louse</name>
    <dbReference type="NCBI Taxonomy" id="217165"/>
    <lineage>
        <taxon>Eukaryota</taxon>
        <taxon>Metazoa</taxon>
        <taxon>Ecdysozoa</taxon>
        <taxon>Arthropoda</taxon>
        <taxon>Crustacea</taxon>
        <taxon>Multicrustacea</taxon>
        <taxon>Hexanauplia</taxon>
        <taxon>Copepoda</taxon>
        <taxon>Siphonostomatoida</taxon>
        <taxon>Caligidae</taxon>
        <taxon>Caligus</taxon>
    </lineage>
</organism>
<dbReference type="OrthoDB" id="6382106at2759"/>
<gene>
    <name evidence="1" type="ORF">FKW44_021531</name>
</gene>
<proteinExistence type="predicted"/>
<accession>A0A7T8JVW2</accession>
<name>A0A7T8JVW2_CALRO</name>
<dbReference type="EMBL" id="CP045904">
    <property type="protein sequence ID" value="QQP36429.1"/>
    <property type="molecule type" value="Genomic_DNA"/>
</dbReference>
<reference evidence="2" key="1">
    <citation type="submission" date="2021-01" db="EMBL/GenBank/DDBJ databases">
        <title>Caligus Genome Assembly.</title>
        <authorList>
            <person name="Gallardo-Escarate C."/>
        </authorList>
    </citation>
    <scope>NUCLEOTIDE SEQUENCE [LARGE SCALE GENOMIC DNA]</scope>
</reference>
<dbReference type="AlphaFoldDB" id="A0A7T8JVW2"/>
<dbReference type="Proteomes" id="UP000595437">
    <property type="component" value="Chromosome 15"/>
</dbReference>
<evidence type="ECO:0000313" key="1">
    <source>
        <dbReference type="EMBL" id="QQP36429.1"/>
    </source>
</evidence>
<feature type="non-terminal residue" evidence="1">
    <location>
        <position position="57"/>
    </location>
</feature>
<keyword evidence="2" id="KW-1185">Reference proteome</keyword>